<evidence type="ECO:0000313" key="2">
    <source>
        <dbReference type="Proteomes" id="UP000187464"/>
    </source>
</evidence>
<evidence type="ECO:0000313" key="1">
    <source>
        <dbReference type="EMBL" id="SCD20155.1"/>
    </source>
</evidence>
<proteinExistence type="predicted"/>
<dbReference type="STRING" id="1642647.PSM36_1332"/>
<dbReference type="EMBL" id="LT605205">
    <property type="protein sequence ID" value="SCD20155.1"/>
    <property type="molecule type" value="Genomic_DNA"/>
</dbReference>
<dbReference type="KEGG" id="psac:PSM36_1332"/>
<protein>
    <submittedName>
        <fullName evidence="1">Uncharacterized protein</fullName>
    </submittedName>
</protein>
<organism evidence="1 2">
    <name type="scientific">Proteiniphilum saccharofermentans</name>
    <dbReference type="NCBI Taxonomy" id="1642647"/>
    <lineage>
        <taxon>Bacteria</taxon>
        <taxon>Pseudomonadati</taxon>
        <taxon>Bacteroidota</taxon>
        <taxon>Bacteroidia</taxon>
        <taxon>Bacteroidales</taxon>
        <taxon>Dysgonomonadaceae</taxon>
        <taxon>Proteiniphilum</taxon>
    </lineage>
</organism>
<name>A0A1R3T891_9BACT</name>
<reference evidence="1 2" key="1">
    <citation type="submission" date="2016-08" db="EMBL/GenBank/DDBJ databases">
        <authorList>
            <person name="Seilhamer J.J."/>
        </authorList>
    </citation>
    <scope>NUCLEOTIDE SEQUENCE [LARGE SCALE GENOMIC DNA]</scope>
    <source>
        <strain evidence="1">M3/6</strain>
    </source>
</reference>
<gene>
    <name evidence="1" type="ORF">PSM36_1332</name>
</gene>
<keyword evidence="2" id="KW-1185">Reference proteome</keyword>
<dbReference type="Proteomes" id="UP000187464">
    <property type="component" value="Chromosome I"/>
</dbReference>
<accession>A0A1R3T891</accession>
<dbReference type="AlphaFoldDB" id="A0A1R3T891"/>
<sequence>MGDKRLSKELVSDIEIAFEDFMQTGAGGKNEKFIFIEIVEGNDFNELYLCSTRYIFGIMFKRPDCYFKCNDTIGYLYTKDYIHV</sequence>